<comment type="caution">
    <text evidence="1">The sequence shown here is derived from an EMBL/GenBank/DDBJ whole genome shotgun (WGS) entry which is preliminary data.</text>
</comment>
<dbReference type="AlphaFoldDB" id="A0A645AE30"/>
<protein>
    <submittedName>
        <fullName evidence="1">Uncharacterized protein</fullName>
    </submittedName>
</protein>
<reference evidence="1" key="1">
    <citation type="submission" date="2019-08" db="EMBL/GenBank/DDBJ databases">
        <authorList>
            <person name="Kucharzyk K."/>
            <person name="Murdoch R.W."/>
            <person name="Higgins S."/>
            <person name="Loffler F."/>
        </authorList>
    </citation>
    <scope>NUCLEOTIDE SEQUENCE</scope>
</reference>
<organism evidence="1">
    <name type="scientific">bioreactor metagenome</name>
    <dbReference type="NCBI Taxonomy" id="1076179"/>
    <lineage>
        <taxon>unclassified sequences</taxon>
        <taxon>metagenomes</taxon>
        <taxon>ecological metagenomes</taxon>
    </lineage>
</organism>
<accession>A0A645AE30</accession>
<sequence length="119" mass="13332">MLQILFLTDLFGDVHHKGSQAGIAIGKDKRELADSIYAFVPGYVLLHSSLPGCNLLIKMFKLDGEIRVHEARNRTSQHLVGMFSDEHLKGGIHEHESSRLILYITDSPVGIQKILQQLD</sequence>
<gene>
    <name evidence="1" type="ORF">SDC9_97704</name>
</gene>
<name>A0A645AE30_9ZZZZ</name>
<dbReference type="EMBL" id="VSSQ01013199">
    <property type="protein sequence ID" value="MPM50958.1"/>
    <property type="molecule type" value="Genomic_DNA"/>
</dbReference>
<proteinExistence type="predicted"/>
<evidence type="ECO:0000313" key="1">
    <source>
        <dbReference type="EMBL" id="MPM50958.1"/>
    </source>
</evidence>